<dbReference type="Gene3D" id="3.40.50.1820">
    <property type="entry name" value="alpha/beta hydrolase"/>
    <property type="match status" value="1"/>
</dbReference>
<dbReference type="InterPro" id="IPR029058">
    <property type="entry name" value="AB_hydrolase_fold"/>
</dbReference>
<feature type="domain" description="Carboxylesterase type B" evidence="2">
    <location>
        <begin position="53"/>
        <end position="118"/>
    </location>
</feature>
<dbReference type="SUPFAM" id="SSF53474">
    <property type="entry name" value="alpha/beta-Hydrolases"/>
    <property type="match status" value="1"/>
</dbReference>
<protein>
    <recommendedName>
        <fullName evidence="2">Carboxylesterase type B domain-containing protein</fullName>
    </recommendedName>
</protein>
<proteinExistence type="inferred from homology"/>
<comment type="similarity">
    <text evidence="1">Belongs to the type-B carboxylesterase/lipase family.</text>
</comment>
<evidence type="ECO:0000256" key="1">
    <source>
        <dbReference type="ARBA" id="ARBA00005964"/>
    </source>
</evidence>
<keyword evidence="4" id="KW-1185">Reference proteome</keyword>
<dbReference type="AlphaFoldDB" id="A0A8C3F754"/>
<dbReference type="GeneTree" id="ENSGT00940000155200"/>
<reference evidence="3" key="2">
    <citation type="submission" date="2025-08" db="UniProtKB">
        <authorList>
            <consortium name="Ensembl"/>
        </authorList>
    </citation>
    <scope>IDENTIFICATION</scope>
</reference>
<evidence type="ECO:0000313" key="4">
    <source>
        <dbReference type="Proteomes" id="UP000694380"/>
    </source>
</evidence>
<dbReference type="PANTHER" id="PTHR43903">
    <property type="entry name" value="NEUROLIGIN"/>
    <property type="match status" value="1"/>
</dbReference>
<dbReference type="InterPro" id="IPR002018">
    <property type="entry name" value="CarbesteraseB"/>
</dbReference>
<reference evidence="3" key="1">
    <citation type="journal article" date="2015" name="Genome Biol. Evol.">
        <title>Physical Mapping and Refinement of the Painted Turtle Genome (Chrysemys picta) Inform Amniote Genome Evolution and Challenge Turtle-Bird Chromosomal Conservation.</title>
        <authorList>
            <person name="Badenhorst D."/>
            <person name="Hillier L.W."/>
            <person name="Literman R."/>
            <person name="Montiel E.E."/>
            <person name="Radhakrishnan S."/>
            <person name="Shen Y."/>
            <person name="Minx P."/>
            <person name="Janes D.E."/>
            <person name="Warren W.C."/>
            <person name="Edwards S.V."/>
            <person name="Valenzuela N."/>
        </authorList>
    </citation>
    <scope>NUCLEOTIDE SEQUENCE [LARGE SCALE GENOMIC DNA]</scope>
</reference>
<reference evidence="3" key="3">
    <citation type="submission" date="2025-09" db="UniProtKB">
        <authorList>
            <consortium name="Ensembl"/>
        </authorList>
    </citation>
    <scope>IDENTIFICATION</scope>
</reference>
<evidence type="ECO:0000313" key="3">
    <source>
        <dbReference type="Ensembl" id="ENSCPBP00000001952.1"/>
    </source>
</evidence>
<sequence length="138" mass="16237">HIHSLSLAPPRARAHTHTHTHRPSKYWCKVVLNLHLLPVFTMQTKSPLIFPASRDATEEEKHLSMTIMKYWANFARNGNPNGKGLVEWPVYDMNEQYLELNLQQKKAKKLKGNRVEFWTKTLPEKIKKMKEKKEHAEL</sequence>
<dbReference type="InterPro" id="IPR051093">
    <property type="entry name" value="Neuroligin/BSAL"/>
</dbReference>
<dbReference type="Ensembl" id="ENSCPBT00000002395.1">
    <property type="protein sequence ID" value="ENSCPBP00000001952.1"/>
    <property type="gene ID" value="ENSCPBG00000001583.1"/>
</dbReference>
<dbReference type="Pfam" id="PF00135">
    <property type="entry name" value="COesterase"/>
    <property type="match status" value="1"/>
</dbReference>
<organism evidence="3 4">
    <name type="scientific">Chrysemys picta bellii</name>
    <name type="common">Western painted turtle</name>
    <name type="synonym">Emys bellii</name>
    <dbReference type="NCBI Taxonomy" id="8478"/>
    <lineage>
        <taxon>Eukaryota</taxon>
        <taxon>Metazoa</taxon>
        <taxon>Chordata</taxon>
        <taxon>Craniata</taxon>
        <taxon>Vertebrata</taxon>
        <taxon>Euteleostomi</taxon>
        <taxon>Archelosauria</taxon>
        <taxon>Testudinata</taxon>
        <taxon>Testudines</taxon>
        <taxon>Cryptodira</taxon>
        <taxon>Durocryptodira</taxon>
        <taxon>Testudinoidea</taxon>
        <taxon>Emydidae</taxon>
        <taxon>Chrysemys</taxon>
    </lineage>
</organism>
<name>A0A8C3F754_CHRPI</name>
<accession>A0A8C3F754</accession>
<dbReference type="Proteomes" id="UP000694380">
    <property type="component" value="Chromosome 15"/>
</dbReference>
<evidence type="ECO:0000259" key="2">
    <source>
        <dbReference type="Pfam" id="PF00135"/>
    </source>
</evidence>